<dbReference type="RefSeq" id="WP_038614060.1">
    <property type="nucleotide sequence ID" value="NZ_CP009048.1"/>
</dbReference>
<name>A0A077FFQ7_9PSED</name>
<dbReference type="HOGENOM" id="CLU_115395_0_0_6"/>
<organism evidence="1 2">
    <name type="scientific">Pseudomonas alkylphenolica</name>
    <dbReference type="NCBI Taxonomy" id="237609"/>
    <lineage>
        <taxon>Bacteria</taxon>
        <taxon>Pseudomonadati</taxon>
        <taxon>Pseudomonadota</taxon>
        <taxon>Gammaproteobacteria</taxon>
        <taxon>Pseudomonadales</taxon>
        <taxon>Pseudomonadaceae</taxon>
        <taxon>Pseudomonas</taxon>
    </lineage>
</organism>
<gene>
    <name evidence="1" type="ORF">PSAKL28_41330</name>
</gene>
<dbReference type="AlphaFoldDB" id="A0A077FFQ7"/>
<proteinExistence type="predicted"/>
<sequence length="206" mass="22697">MTDILQLSSGYLSPVGDYGRHNTQALGGVSHLWQDFFARALAEQQAEGTQADGVVAEQFDKATGEPLGASRVLAQIHTQRLCNVQDTEIAPPEPLFLPIAEFEPQLLEKLAPPFSDVELIEQQRQLDISNTWVRPVVMNQGHPLPEPGPGPAPKALYLPIAEFEMELLDKAPEPFDEPTLVAQQSALDFDTRWARPVVLNNVRIAA</sequence>
<dbReference type="EMBL" id="CP009048">
    <property type="protein sequence ID" value="AIL63280.1"/>
    <property type="molecule type" value="Genomic_DNA"/>
</dbReference>
<reference evidence="1 2" key="1">
    <citation type="submission" date="2014-07" db="EMBL/GenBank/DDBJ databases">
        <authorList>
            <person name="Lee K."/>
            <person name="Lim J.Y."/>
            <person name="Hwang I."/>
        </authorList>
    </citation>
    <scope>NUCLEOTIDE SEQUENCE [LARGE SCALE GENOMIC DNA]</scope>
    <source>
        <strain evidence="1 2">KL28</strain>
    </source>
</reference>
<dbReference type="OrthoDB" id="7002825at2"/>
<protein>
    <recommendedName>
        <fullName evidence="3">Energy transducer TonB</fullName>
    </recommendedName>
</protein>
<accession>A0A077FFQ7</accession>
<evidence type="ECO:0000313" key="2">
    <source>
        <dbReference type="Proteomes" id="UP000028931"/>
    </source>
</evidence>
<dbReference type="KEGG" id="palk:PSAKL28_41330"/>
<dbReference type="Proteomes" id="UP000028931">
    <property type="component" value="Chromosome"/>
</dbReference>
<evidence type="ECO:0000313" key="1">
    <source>
        <dbReference type="EMBL" id="AIL63280.1"/>
    </source>
</evidence>
<evidence type="ECO:0008006" key="3">
    <source>
        <dbReference type="Google" id="ProtNLM"/>
    </source>
</evidence>